<keyword evidence="3" id="KW-1185">Reference proteome</keyword>
<dbReference type="Proteomes" id="UP000594638">
    <property type="component" value="Unassembled WGS sequence"/>
</dbReference>
<reference evidence="2 3" key="1">
    <citation type="submission" date="2019-12" db="EMBL/GenBank/DDBJ databases">
        <authorList>
            <person name="Alioto T."/>
            <person name="Alioto T."/>
            <person name="Gomez Garrido J."/>
        </authorList>
    </citation>
    <scope>NUCLEOTIDE SEQUENCE [LARGE SCALE GENOMIC DNA]</scope>
</reference>
<proteinExistence type="predicted"/>
<dbReference type="PANTHER" id="PTHR37173:SF1">
    <property type="entry name" value="PROLINE-RICH FAMILY PROTEIN"/>
    <property type="match status" value="1"/>
</dbReference>
<dbReference type="Gramene" id="OE9A081160T1">
    <property type="protein sequence ID" value="OE9A081160C1"/>
    <property type="gene ID" value="OE9A081160"/>
</dbReference>
<dbReference type="PANTHER" id="PTHR37173">
    <property type="entry name" value="HYDROXYPROLINE-RICH GLYCOPROTEIN FAMILY PROTEIN"/>
    <property type="match status" value="1"/>
</dbReference>
<organism evidence="2 3">
    <name type="scientific">Olea europaea subsp. europaea</name>
    <dbReference type="NCBI Taxonomy" id="158383"/>
    <lineage>
        <taxon>Eukaryota</taxon>
        <taxon>Viridiplantae</taxon>
        <taxon>Streptophyta</taxon>
        <taxon>Embryophyta</taxon>
        <taxon>Tracheophyta</taxon>
        <taxon>Spermatophyta</taxon>
        <taxon>Magnoliopsida</taxon>
        <taxon>eudicotyledons</taxon>
        <taxon>Gunneridae</taxon>
        <taxon>Pentapetalae</taxon>
        <taxon>asterids</taxon>
        <taxon>lamiids</taxon>
        <taxon>Lamiales</taxon>
        <taxon>Oleaceae</taxon>
        <taxon>Oleeae</taxon>
        <taxon>Olea</taxon>
    </lineage>
</organism>
<dbReference type="Pfam" id="PF15306">
    <property type="entry name" value="LIN37"/>
    <property type="match status" value="1"/>
</dbReference>
<feature type="region of interest" description="Disordered" evidence="1">
    <location>
        <begin position="249"/>
        <end position="284"/>
    </location>
</feature>
<dbReference type="InterPro" id="IPR028226">
    <property type="entry name" value="LIN37"/>
</dbReference>
<gene>
    <name evidence="2" type="ORF">OLEA9_A081160</name>
</gene>
<evidence type="ECO:0000313" key="2">
    <source>
        <dbReference type="EMBL" id="CAA2981724.1"/>
    </source>
</evidence>
<dbReference type="AlphaFoldDB" id="A0A8S0RQS2"/>
<evidence type="ECO:0000313" key="3">
    <source>
        <dbReference type="Proteomes" id="UP000594638"/>
    </source>
</evidence>
<feature type="compositionally biased region" description="Low complexity" evidence="1">
    <location>
        <begin position="18"/>
        <end position="34"/>
    </location>
</feature>
<dbReference type="GO" id="GO:0017053">
    <property type="term" value="C:transcription repressor complex"/>
    <property type="evidence" value="ECO:0007669"/>
    <property type="project" value="InterPro"/>
</dbReference>
<sequence length="332" mass="36170">MALSTAPPPTDPDPPPTAAAVSTSNTTAATTRPLLPYPRPPNPHAHIPTPDLFYSSPSRQLPSNPNPNYAQLAPRPPQTEFHPRPQDPSQLLYPIASSGRGFLPRPVTMLAARPASRLPLAFSATDLSQGGTGYVRPSHLPHALLGSGPSSTATRGVVLGAAKGIPVSISPLLKVGPSSTISDSNGYKNLRDRSMDDAITVIGDRKVSISENASLYALCRSWLRNGSPEETQQQPQYPDVIKCLPRPLPVAEQHSDSPGRKEGDKEDEEKDVESVEDMSTKDLLQKHIKRAKRVRSRLREERLQRITRYKTRLGLLLPPMVEQHVKNVSATN</sequence>
<dbReference type="OrthoDB" id="1735564at2759"/>
<feature type="compositionally biased region" description="Acidic residues" evidence="1">
    <location>
        <begin position="265"/>
        <end position="276"/>
    </location>
</feature>
<feature type="region of interest" description="Disordered" evidence="1">
    <location>
        <begin position="1"/>
        <end position="97"/>
    </location>
</feature>
<feature type="compositionally biased region" description="Basic and acidic residues" evidence="1">
    <location>
        <begin position="253"/>
        <end position="264"/>
    </location>
</feature>
<protein>
    <submittedName>
        <fullName evidence="2">Formin 6</fullName>
    </submittedName>
</protein>
<feature type="compositionally biased region" description="Pro residues" evidence="1">
    <location>
        <begin position="1"/>
        <end position="17"/>
    </location>
</feature>
<dbReference type="EMBL" id="CACTIH010003679">
    <property type="protein sequence ID" value="CAA2981724.1"/>
    <property type="molecule type" value="Genomic_DNA"/>
</dbReference>
<feature type="compositionally biased region" description="Polar residues" evidence="1">
    <location>
        <begin position="55"/>
        <end position="69"/>
    </location>
</feature>
<name>A0A8S0RQS2_OLEEU</name>
<comment type="caution">
    <text evidence="2">The sequence shown here is derived from an EMBL/GenBank/DDBJ whole genome shotgun (WGS) entry which is preliminary data.</text>
</comment>
<accession>A0A8S0RQS2</accession>
<evidence type="ECO:0000256" key="1">
    <source>
        <dbReference type="SAM" id="MobiDB-lite"/>
    </source>
</evidence>